<feature type="transmembrane region" description="Helical" evidence="1">
    <location>
        <begin position="209"/>
        <end position="226"/>
    </location>
</feature>
<evidence type="ECO:0000313" key="2">
    <source>
        <dbReference type="EMBL" id="KAF2664860.1"/>
    </source>
</evidence>
<keyword evidence="1" id="KW-0472">Membrane</keyword>
<reference evidence="2" key="1">
    <citation type="journal article" date="2020" name="Stud. Mycol.">
        <title>101 Dothideomycetes genomes: a test case for predicting lifestyles and emergence of pathogens.</title>
        <authorList>
            <person name="Haridas S."/>
            <person name="Albert R."/>
            <person name="Binder M."/>
            <person name="Bloem J."/>
            <person name="Labutti K."/>
            <person name="Salamov A."/>
            <person name="Andreopoulos B."/>
            <person name="Baker S."/>
            <person name="Barry K."/>
            <person name="Bills G."/>
            <person name="Bluhm B."/>
            <person name="Cannon C."/>
            <person name="Castanera R."/>
            <person name="Culley D."/>
            <person name="Daum C."/>
            <person name="Ezra D."/>
            <person name="Gonzalez J."/>
            <person name="Henrissat B."/>
            <person name="Kuo A."/>
            <person name="Liang C."/>
            <person name="Lipzen A."/>
            <person name="Lutzoni F."/>
            <person name="Magnuson J."/>
            <person name="Mondo S."/>
            <person name="Nolan M."/>
            <person name="Ohm R."/>
            <person name="Pangilinan J."/>
            <person name="Park H.-J."/>
            <person name="Ramirez L."/>
            <person name="Alfaro M."/>
            <person name="Sun H."/>
            <person name="Tritt A."/>
            <person name="Yoshinaga Y."/>
            <person name="Zwiers L.-H."/>
            <person name="Turgeon B."/>
            <person name="Goodwin S."/>
            <person name="Spatafora J."/>
            <person name="Crous P."/>
            <person name="Grigoriev I."/>
        </authorList>
    </citation>
    <scope>NUCLEOTIDE SEQUENCE</scope>
    <source>
        <strain evidence="2">CBS 115976</strain>
    </source>
</reference>
<evidence type="ECO:0000256" key="1">
    <source>
        <dbReference type="SAM" id="Phobius"/>
    </source>
</evidence>
<proteinExistence type="predicted"/>
<organism evidence="2 3">
    <name type="scientific">Microthyrium microscopicum</name>
    <dbReference type="NCBI Taxonomy" id="703497"/>
    <lineage>
        <taxon>Eukaryota</taxon>
        <taxon>Fungi</taxon>
        <taxon>Dikarya</taxon>
        <taxon>Ascomycota</taxon>
        <taxon>Pezizomycotina</taxon>
        <taxon>Dothideomycetes</taxon>
        <taxon>Dothideomycetes incertae sedis</taxon>
        <taxon>Microthyriales</taxon>
        <taxon>Microthyriaceae</taxon>
        <taxon>Microthyrium</taxon>
    </lineage>
</organism>
<dbReference type="EMBL" id="MU004241">
    <property type="protein sequence ID" value="KAF2664860.1"/>
    <property type="molecule type" value="Genomic_DNA"/>
</dbReference>
<keyword evidence="1" id="KW-1133">Transmembrane helix</keyword>
<gene>
    <name evidence="2" type="ORF">BT63DRAFT_459476</name>
</gene>
<accession>A0A6A6TYS6</accession>
<keyword evidence="3" id="KW-1185">Reference proteome</keyword>
<protein>
    <submittedName>
        <fullName evidence="2">Uncharacterized protein</fullName>
    </submittedName>
</protein>
<dbReference type="AlphaFoldDB" id="A0A6A6TYS6"/>
<name>A0A6A6TYS6_9PEZI</name>
<keyword evidence="1" id="KW-0812">Transmembrane</keyword>
<sequence length="236" mass="28378">MSWVRALDWLSAFFQEHDEDHVHIYLACPRNGMPRAIIHNYPIQCMNRFRVPVAYMNLNGRPVPHTIMLPPDSVDLRMARTMLLWRKHHSRERRRGPPMQFSLHNFQAMIKYRLTAKALGESQAARIARARLSDYLWRLDRRRRRMEERLASVQRIEPSYLEEWTKILIRHEYLDSWNVVLDMRTRRRNRRRLNRDLRRFYMRIHGQRLLALLPAAAAIGIGKLAFEMCSRTGHSR</sequence>
<dbReference type="Proteomes" id="UP000799302">
    <property type="component" value="Unassembled WGS sequence"/>
</dbReference>
<evidence type="ECO:0000313" key="3">
    <source>
        <dbReference type="Proteomes" id="UP000799302"/>
    </source>
</evidence>